<feature type="compositionally biased region" description="Basic and acidic residues" evidence="6">
    <location>
        <begin position="837"/>
        <end position="847"/>
    </location>
</feature>
<feature type="compositionally biased region" description="Basic and acidic residues" evidence="6">
    <location>
        <begin position="1272"/>
        <end position="1283"/>
    </location>
</feature>
<dbReference type="InterPro" id="IPR017455">
    <property type="entry name" value="Znf_FYVE-rel"/>
</dbReference>
<feature type="region of interest" description="Disordered" evidence="6">
    <location>
        <begin position="520"/>
        <end position="781"/>
    </location>
</feature>
<proteinExistence type="predicted"/>
<dbReference type="CDD" id="cd15745">
    <property type="entry name" value="FYVE_RUFY4"/>
    <property type="match status" value="1"/>
</dbReference>
<dbReference type="PROSITE" id="PS50178">
    <property type="entry name" value="ZF_FYVE"/>
    <property type="match status" value="1"/>
</dbReference>
<feature type="coiled-coil region" evidence="5">
    <location>
        <begin position="1921"/>
        <end position="1948"/>
    </location>
</feature>
<feature type="compositionally biased region" description="Basic and acidic residues" evidence="6">
    <location>
        <begin position="1566"/>
        <end position="1578"/>
    </location>
</feature>
<dbReference type="GO" id="GO:0008270">
    <property type="term" value="F:zinc ion binding"/>
    <property type="evidence" value="ECO:0007669"/>
    <property type="project" value="UniProtKB-KW"/>
</dbReference>
<dbReference type="InterPro" id="IPR013083">
    <property type="entry name" value="Znf_RING/FYVE/PHD"/>
</dbReference>
<feature type="compositionally biased region" description="Basic and acidic residues" evidence="6">
    <location>
        <begin position="1775"/>
        <end position="1795"/>
    </location>
</feature>
<keyword evidence="1" id="KW-0479">Metal-binding</keyword>
<feature type="compositionally biased region" description="Pro residues" evidence="6">
    <location>
        <begin position="648"/>
        <end position="661"/>
    </location>
</feature>
<dbReference type="Pfam" id="PF01363">
    <property type="entry name" value="FYVE"/>
    <property type="match status" value="1"/>
</dbReference>
<dbReference type="GO" id="GO:0008289">
    <property type="term" value="F:lipid binding"/>
    <property type="evidence" value="ECO:0007669"/>
    <property type="project" value="InterPro"/>
</dbReference>
<feature type="region of interest" description="Disordered" evidence="6">
    <location>
        <begin position="1142"/>
        <end position="1823"/>
    </location>
</feature>
<feature type="compositionally biased region" description="Basic and acidic residues" evidence="6">
    <location>
        <begin position="1510"/>
        <end position="1521"/>
    </location>
</feature>
<keyword evidence="2 4" id="KW-0863">Zinc-finger</keyword>
<evidence type="ECO:0000313" key="9">
    <source>
        <dbReference type="EMBL" id="ETO60289.1"/>
    </source>
</evidence>
<feature type="compositionally biased region" description="Basic and acidic residues" evidence="6">
    <location>
        <begin position="1399"/>
        <end position="1409"/>
    </location>
</feature>
<feature type="compositionally biased region" description="Basic and acidic residues" evidence="6">
    <location>
        <begin position="1656"/>
        <end position="1703"/>
    </location>
</feature>
<evidence type="ECO:0000256" key="6">
    <source>
        <dbReference type="SAM" id="MobiDB-lite"/>
    </source>
</evidence>
<evidence type="ECO:0000256" key="5">
    <source>
        <dbReference type="SAM" id="Coils"/>
    </source>
</evidence>
<dbReference type="SUPFAM" id="SSF55961">
    <property type="entry name" value="Bet v1-like"/>
    <property type="match status" value="1"/>
</dbReference>
<feature type="compositionally biased region" description="Low complexity" evidence="6">
    <location>
        <begin position="811"/>
        <end position="824"/>
    </location>
</feature>
<gene>
    <name evidence="9" type="ORF">F444_21497</name>
</gene>
<feature type="compositionally biased region" description="Basic and acidic residues" evidence="6">
    <location>
        <begin position="895"/>
        <end position="905"/>
    </location>
</feature>
<accession>A0A080Z0X8</accession>
<keyword evidence="5" id="KW-0175">Coiled coil</keyword>
<dbReference type="OrthoDB" id="166801at2759"/>
<feature type="region of interest" description="Disordered" evidence="6">
    <location>
        <begin position="934"/>
        <end position="973"/>
    </location>
</feature>
<feature type="compositionally biased region" description="Polar residues" evidence="6">
    <location>
        <begin position="559"/>
        <end position="582"/>
    </location>
</feature>
<feature type="compositionally biased region" description="Basic and acidic residues" evidence="6">
    <location>
        <begin position="529"/>
        <end position="542"/>
    </location>
</feature>
<feature type="compositionally biased region" description="Basic and acidic residues" evidence="6">
    <location>
        <begin position="1490"/>
        <end position="1502"/>
    </location>
</feature>
<feature type="compositionally biased region" description="Low complexity" evidence="6">
    <location>
        <begin position="610"/>
        <end position="623"/>
    </location>
</feature>
<feature type="compositionally biased region" description="Basic and acidic residues" evidence="6">
    <location>
        <begin position="586"/>
        <end position="609"/>
    </location>
</feature>
<dbReference type="SMART" id="SM00064">
    <property type="entry name" value="FYVE"/>
    <property type="match status" value="1"/>
</dbReference>
<feature type="region of interest" description="Disordered" evidence="6">
    <location>
        <begin position="1048"/>
        <end position="1071"/>
    </location>
</feature>
<evidence type="ECO:0008006" key="11">
    <source>
        <dbReference type="Google" id="ProtNLM"/>
    </source>
</evidence>
<evidence type="ECO:0000259" key="7">
    <source>
        <dbReference type="PROSITE" id="PS50178"/>
    </source>
</evidence>
<feature type="compositionally biased region" description="Polar residues" evidence="6">
    <location>
        <begin position="740"/>
        <end position="758"/>
    </location>
</feature>
<evidence type="ECO:0000256" key="3">
    <source>
        <dbReference type="ARBA" id="ARBA00022833"/>
    </source>
</evidence>
<feature type="compositionally biased region" description="Basic and acidic residues" evidence="6">
    <location>
        <begin position="1417"/>
        <end position="1427"/>
    </location>
</feature>
<feature type="compositionally biased region" description="Polar residues" evidence="6">
    <location>
        <begin position="882"/>
        <end position="892"/>
    </location>
</feature>
<feature type="region of interest" description="Disordered" evidence="6">
    <location>
        <begin position="797"/>
        <end position="921"/>
    </location>
</feature>
<dbReference type="InterPro" id="IPR023393">
    <property type="entry name" value="START-like_dom_sf"/>
</dbReference>
<keyword evidence="3" id="KW-0862">Zinc</keyword>
<evidence type="ECO:0000256" key="2">
    <source>
        <dbReference type="ARBA" id="ARBA00022771"/>
    </source>
</evidence>
<dbReference type="InterPro" id="IPR052727">
    <property type="entry name" value="Rab4/Rab5_effector"/>
</dbReference>
<dbReference type="PANTHER" id="PTHR13510:SF44">
    <property type="entry name" value="RABENOSYN-5"/>
    <property type="match status" value="1"/>
</dbReference>
<protein>
    <recommendedName>
        <fullName evidence="11">FYVE-type domain-containing protein</fullName>
    </recommendedName>
</protein>
<feature type="domain" description="START" evidence="8">
    <location>
        <begin position="163"/>
        <end position="249"/>
    </location>
</feature>
<feature type="compositionally biased region" description="Basic and acidic residues" evidence="6">
    <location>
        <begin position="1059"/>
        <end position="1071"/>
    </location>
</feature>
<feature type="compositionally biased region" description="Basic and acidic residues" evidence="6">
    <location>
        <begin position="797"/>
        <end position="809"/>
    </location>
</feature>
<feature type="compositionally biased region" description="Acidic residues" evidence="6">
    <location>
        <begin position="2036"/>
        <end position="2045"/>
    </location>
</feature>
<feature type="compositionally biased region" description="Basic and acidic residues" evidence="6">
    <location>
        <begin position="1293"/>
        <end position="1314"/>
    </location>
</feature>
<feature type="region of interest" description="Disordered" evidence="6">
    <location>
        <begin position="2057"/>
        <end position="2088"/>
    </location>
</feature>
<feature type="region of interest" description="Disordered" evidence="6">
    <location>
        <begin position="1"/>
        <end position="30"/>
    </location>
</feature>
<evidence type="ECO:0000256" key="1">
    <source>
        <dbReference type="ARBA" id="ARBA00022723"/>
    </source>
</evidence>
<feature type="compositionally biased region" description="Basic and acidic residues" evidence="6">
    <location>
        <begin position="1602"/>
        <end position="1612"/>
    </location>
</feature>
<dbReference type="InterPro" id="IPR002913">
    <property type="entry name" value="START_lipid-bd_dom"/>
</dbReference>
<sequence length="2088" mass="233973">MGRSRTMSRRRAQSGASADSRGDDSWQPPSLTASERAYMIRKAKEASVALVDHAHTLDGPVQWHYTGKFRGIQMYRGEGSYDRVGTTGTEFLCGVTTMMGTIEEVASHFDQQTTERMLAKKADDVLDCGVLYSLVQGDPKNPYYRVSAKYQLYEGPSAFSRERDYCYLECQNTFRHASGRRGWVLSMHSIKLPSCPDVDGVVRGSMYQSGYVFVEAEKEGYMDVMHSLQINFKSTSRLPHFLLNSALKRRILSVVTISREIQTSRMGRQTLLRKKDLMPKRARALCTLCSRKFSLFVRKTRCRVCGEVVCQPCAPQVMISTKRGPIKTRVCTRCYHLSPSDEYEPVGALPSSHNGGDPRRMQNETRYSDILQDHQEHPDLYHEEDEDSMEEDGDEDGLEEQSDYSVFAQSRFTEASRDSMAASQFSASRSQFESHFENSSQFDATSELDDSQYYDGGSSENSFVSGVSGTSTSYWQGGNSAVSSMAGWNQASSVKPADGYIYDPQASTSSSNFYGASKYGSDYGASKYSAEEEPRKRPDRYKAAPIPEDEPSSHRGYNISPNTSFNVYKSTQESNYNSTQVSDFKATQDFKSTQDFKPTKDSKKSKDFKSTGSSQGSQKSNTSTASKTVSIQSLAKARSARYGIKSQFPPPPPPPPPLSPPPEEEDEEDSPLHLGALKTDKPSSKDRKPKGIAARKIFTPPPPQEGRREANSSRSSSNRVPKVPRNMAFNAAVANRDSRISQTSSKDSRFGSTRSSAILEQVRRNRGRTFQLTPESDRTSAVLKSLEEEHLNRMREIERMQALAKEKAARRSMSSNGSRNSMRSAQSSQSGVNDRASAARKEPEQFRRSSRRSRASPSSPIGPPPGSPPGTPPSMRGRRLPNPNSSFNSQGNRLFRGDRSRRTDANSDFGGSRFLSNRSNGAFASAQSEDLMFNSQRSGKRLDSSLTSSNGSKFGGKRFDASQASGVHMSNHPEDLAFDASQLSVDKSKFSSSIAILENPGESPEHVAMMERPSQQRSSNDSLLNEDLLDQSSAGMSDHINSMRARAAYKLPDEEDRPSDELRKRQEEHRKRMEELSKLAANHVVVEDNVRDSTSTLGGLHDSSISLTHYSANHFGDSTISSASSASSVDIDDEEFDFETRPLGRTKRSGTIPFALEELEQVPDVESEDEQSEGPDDSDTSFRLSEEHAMPSYRSSEESAGVEFEHETEASPAYRPSDDLEQKRGFVTAPFRSSVESIKHEYEQKSGLVTPPRQSEKSVEHEHELANSAYRPSEESVEHEYEQKGGFTTPPRRSSEHKTGFVTPPREESVEEVHNSGFTTPPRRSSDDHQGGFATPPRHSSSSDNSVQHEDEGGLADSAYRLSNESVEYDHELKSELATPTRRSNEGLKSGLVTPPRRSSADSLERDSEFANSAYRPSDESVEHEQNHTSGLMTPPRRSSEDHNSGLTTPSRRQSVESVEQEQERNSGFATPPLRSSEDHKTGFITPPRRQSEESVEHHENEFASSAYRSSEESMEHEQEHSSGLATPPRRASEDHKTGFVTPPRHSMESMEHEYENELSNSAYRSSEESAEHEHEHNSGLATPPRHSIEDHKAGFITPPRRQSEESVEHEALANSAYRSSEESVEHEQERHSGFATPPRRSSEDRQNGLTTPPRRQSEESMDHEHESELEDAGHRSSEEHEPTKPLYRPSEESVEEKSERESVSSSESEPEDSDAVYRTSEEQVAPEKSAPKFQPFSSQLVPGEGSSAVDEFHADSSRVISNSKLAQVDELDEDTRSPRDTSDFHQSIPEDHSKTPISTSSTEPSEHVSSPRESNVSAIDEELMNRPTNELFELIRANRPVYSTDGPRSSDMMHDLEASHLRRMEELNRIAVDHLGNRISNLDEDMLGSAYQPGRSMHPGFRDEGEEMQWRSSSVMQEVQSKHQVDMERLRRRIRQLEEECRESIASVLTPAEMDLSEFDSDDDDEQAHKFNGHRSFNASRSFNPQSSFMCASDLSASTISEHNSDDETESQPLPARILFEQIAQLTQLQREMAEAEDDDDEEEYRERIKEQYRVLQSIKSNSARQERESLSRESLNRESLEEENWI</sequence>
<organism evidence="9 10">
    <name type="scientific">Phytophthora nicotianae P1976</name>
    <dbReference type="NCBI Taxonomy" id="1317066"/>
    <lineage>
        <taxon>Eukaryota</taxon>
        <taxon>Sar</taxon>
        <taxon>Stramenopiles</taxon>
        <taxon>Oomycota</taxon>
        <taxon>Peronosporomycetes</taxon>
        <taxon>Peronosporales</taxon>
        <taxon>Peronosporaceae</taxon>
        <taxon>Phytophthora</taxon>
    </lineage>
</organism>
<feature type="compositionally biased region" description="Basic and acidic residues" evidence="6">
    <location>
        <begin position="1546"/>
        <end position="1556"/>
    </location>
</feature>
<feature type="compositionally biased region" description="Polar residues" evidence="6">
    <location>
        <begin position="624"/>
        <end position="633"/>
    </location>
</feature>
<feature type="compositionally biased region" description="Basic and acidic residues" evidence="6">
    <location>
        <begin position="1254"/>
        <end position="1265"/>
    </location>
</feature>
<feature type="compositionally biased region" description="Pro residues" evidence="6">
    <location>
        <begin position="860"/>
        <end position="872"/>
    </location>
</feature>
<name>A0A080Z0X8_PHYNI</name>
<dbReference type="Gene3D" id="3.30.530.20">
    <property type="match status" value="1"/>
</dbReference>
<dbReference type="Proteomes" id="UP000028582">
    <property type="component" value="Unassembled WGS sequence"/>
</dbReference>
<comment type="caution">
    <text evidence="9">The sequence shown here is derived from an EMBL/GenBank/DDBJ whole genome shotgun (WGS) entry which is preliminary data.</text>
</comment>
<evidence type="ECO:0000256" key="4">
    <source>
        <dbReference type="PROSITE-ProRule" id="PRU00091"/>
    </source>
</evidence>
<feature type="region of interest" description="Disordered" evidence="6">
    <location>
        <begin position="2031"/>
        <end position="2050"/>
    </location>
</feature>
<feature type="compositionally biased region" description="Acidic residues" evidence="6">
    <location>
        <begin position="1157"/>
        <end position="1179"/>
    </location>
</feature>
<dbReference type="PROSITE" id="PS50848">
    <property type="entry name" value="START"/>
    <property type="match status" value="1"/>
</dbReference>
<dbReference type="InterPro" id="IPR000306">
    <property type="entry name" value="Znf_FYVE"/>
</dbReference>
<feature type="compositionally biased region" description="Basic and acidic residues" evidence="6">
    <location>
        <begin position="2066"/>
        <end position="2081"/>
    </location>
</feature>
<feature type="compositionally biased region" description="Polar residues" evidence="6">
    <location>
        <begin position="505"/>
        <end position="514"/>
    </location>
</feature>
<dbReference type="InterPro" id="IPR011011">
    <property type="entry name" value="Znf_FYVE_PHD"/>
</dbReference>
<feature type="domain" description="FYVE-type" evidence="7">
    <location>
        <begin position="280"/>
        <end position="339"/>
    </location>
</feature>
<dbReference type="Gene3D" id="3.30.40.10">
    <property type="entry name" value="Zinc/RING finger domain, C3HC4 (zinc finger)"/>
    <property type="match status" value="1"/>
</dbReference>
<feature type="region of interest" description="Disordered" evidence="6">
    <location>
        <begin position="381"/>
        <end position="401"/>
    </location>
</feature>
<feature type="region of interest" description="Disordered" evidence="6">
    <location>
        <begin position="496"/>
        <end position="515"/>
    </location>
</feature>
<evidence type="ECO:0000313" key="10">
    <source>
        <dbReference type="Proteomes" id="UP000028582"/>
    </source>
</evidence>
<feature type="compositionally biased region" description="Basic and acidic residues" evidence="6">
    <location>
        <begin position="1620"/>
        <end position="1633"/>
    </location>
</feature>
<evidence type="ECO:0000259" key="8">
    <source>
        <dbReference type="PROSITE" id="PS50848"/>
    </source>
</evidence>
<dbReference type="SUPFAM" id="SSF57903">
    <property type="entry name" value="FYVE/PHD zinc finger"/>
    <property type="match status" value="1"/>
</dbReference>
<dbReference type="PANTHER" id="PTHR13510">
    <property type="entry name" value="FYVE-FINGER-CONTAINING RAB5 EFFECTOR PROTEIN RABENOSYN-5-RELATED"/>
    <property type="match status" value="1"/>
</dbReference>
<reference evidence="9 10" key="1">
    <citation type="submission" date="2013-11" db="EMBL/GenBank/DDBJ databases">
        <title>The Genome Sequence of Phytophthora parasitica P1976.</title>
        <authorList>
            <consortium name="The Broad Institute Genomics Platform"/>
            <person name="Russ C."/>
            <person name="Tyler B."/>
            <person name="Panabieres F."/>
            <person name="Shan W."/>
            <person name="Tripathy S."/>
            <person name="Grunwald N."/>
            <person name="Machado M."/>
            <person name="Johnson C.S."/>
            <person name="Walker B."/>
            <person name="Young S."/>
            <person name="Zeng Q."/>
            <person name="Gargeya S."/>
            <person name="Fitzgerald M."/>
            <person name="Haas B."/>
            <person name="Abouelleil A."/>
            <person name="Allen A.W."/>
            <person name="Alvarado L."/>
            <person name="Arachchi H.M."/>
            <person name="Berlin A.M."/>
            <person name="Chapman S.B."/>
            <person name="Gainer-Dewar J."/>
            <person name="Goldberg J."/>
            <person name="Griggs A."/>
            <person name="Gujja S."/>
            <person name="Hansen M."/>
            <person name="Howarth C."/>
            <person name="Imamovic A."/>
            <person name="Ireland A."/>
            <person name="Larimer J."/>
            <person name="McCowan C."/>
            <person name="Murphy C."/>
            <person name="Pearson M."/>
            <person name="Poon T.W."/>
            <person name="Priest M."/>
            <person name="Roberts A."/>
            <person name="Saif S."/>
            <person name="Shea T."/>
            <person name="Sisk P."/>
            <person name="Sykes S."/>
            <person name="Wortman J."/>
            <person name="Nusbaum C."/>
            <person name="Birren B."/>
        </authorList>
    </citation>
    <scope>NUCLEOTIDE SEQUENCE [LARGE SCALE GENOMIC DNA]</scope>
    <source>
        <strain evidence="9 10">P1976</strain>
    </source>
</reference>
<feature type="compositionally biased region" description="Basic residues" evidence="6">
    <location>
        <begin position="1"/>
        <end position="12"/>
    </location>
</feature>
<dbReference type="EMBL" id="ANJA01003959">
    <property type="protein sequence ID" value="ETO60289.1"/>
    <property type="molecule type" value="Genomic_DNA"/>
</dbReference>
<feature type="compositionally biased region" description="Acidic residues" evidence="6">
    <location>
        <begin position="382"/>
        <end position="401"/>
    </location>
</feature>